<proteinExistence type="predicted"/>
<comment type="cofactor">
    <cofactor evidence="1">
        <name>Mn(2+)</name>
        <dbReference type="ChEBI" id="CHEBI:29035"/>
    </cofactor>
    <text evidence="1">The Mn(2+) ion enhances activity.</text>
</comment>
<dbReference type="GO" id="GO:0071713">
    <property type="term" value="F:para-aminobenzoyl-glutamate hydrolase activity"/>
    <property type="evidence" value="ECO:0007669"/>
    <property type="project" value="TreeGrafter"/>
</dbReference>
<dbReference type="Proteomes" id="UP000320776">
    <property type="component" value="Chromosome"/>
</dbReference>
<dbReference type="EC" id="3.5.1.-" evidence="3"/>
<dbReference type="KEGG" id="sted:SPTER_08300"/>
<feature type="binding site" evidence="1">
    <location>
        <position position="410"/>
    </location>
    <ligand>
        <name>Mn(2+)</name>
        <dbReference type="ChEBI" id="CHEBI:29035"/>
        <label>2</label>
    </ligand>
</feature>
<dbReference type="PIRSF" id="PIRSF005962">
    <property type="entry name" value="Pept_M20D_amidohydro"/>
    <property type="match status" value="1"/>
</dbReference>
<keyword evidence="3" id="KW-0378">Hydrolase</keyword>
<evidence type="ECO:0000313" key="3">
    <source>
        <dbReference type="EMBL" id="QDR79555.1"/>
    </source>
</evidence>
<dbReference type="OrthoDB" id="9776731at2"/>
<evidence type="ECO:0000259" key="2">
    <source>
        <dbReference type="Pfam" id="PF07687"/>
    </source>
</evidence>
<reference evidence="3 4" key="1">
    <citation type="submission" date="2019-02" db="EMBL/GenBank/DDBJ databases">
        <title>Closed genome of Sporomusa termitida DSM 4440.</title>
        <authorList>
            <person name="Poehlein A."/>
            <person name="Daniel R."/>
        </authorList>
    </citation>
    <scope>NUCLEOTIDE SEQUENCE [LARGE SCALE GENOMIC DNA]</scope>
    <source>
        <strain evidence="3 4">DSM 4440</strain>
    </source>
</reference>
<feature type="domain" description="Peptidase M20 dimerisation" evidence="2">
    <location>
        <begin position="236"/>
        <end position="329"/>
    </location>
</feature>
<dbReference type="InterPro" id="IPR017439">
    <property type="entry name" value="Amidohydrolase"/>
</dbReference>
<keyword evidence="1" id="KW-0464">Manganese</keyword>
<feature type="binding site" evidence="1">
    <location>
        <position position="153"/>
    </location>
    <ligand>
        <name>Mn(2+)</name>
        <dbReference type="ChEBI" id="CHEBI:29035"/>
        <label>2</label>
    </ligand>
</feature>
<dbReference type="InterPro" id="IPR011650">
    <property type="entry name" value="Peptidase_M20_dimer"/>
</dbReference>
<dbReference type="PANTHER" id="PTHR30575">
    <property type="entry name" value="PEPTIDASE M20"/>
    <property type="match status" value="1"/>
</dbReference>
<dbReference type="EMBL" id="CP036259">
    <property type="protein sequence ID" value="QDR79555.1"/>
    <property type="molecule type" value="Genomic_DNA"/>
</dbReference>
<feature type="binding site" evidence="1">
    <location>
        <position position="155"/>
    </location>
    <ligand>
        <name>Mn(2+)</name>
        <dbReference type="ChEBI" id="CHEBI:29035"/>
        <label>2</label>
    </ligand>
</feature>
<dbReference type="RefSeq" id="WP_144349181.1">
    <property type="nucleotide sequence ID" value="NZ_CP036259.1"/>
</dbReference>
<accession>A0A517DQC0</accession>
<dbReference type="InterPro" id="IPR002933">
    <property type="entry name" value="Peptidase_M20"/>
</dbReference>
<dbReference type="AlphaFoldDB" id="A0A517DQC0"/>
<evidence type="ECO:0000313" key="4">
    <source>
        <dbReference type="Proteomes" id="UP000320776"/>
    </source>
</evidence>
<dbReference type="GO" id="GO:0016805">
    <property type="term" value="F:dipeptidase activity"/>
    <property type="evidence" value="ECO:0007669"/>
    <property type="project" value="TreeGrafter"/>
</dbReference>
<organism evidence="3 4">
    <name type="scientific">Sporomusa termitida</name>
    <dbReference type="NCBI Taxonomy" id="2377"/>
    <lineage>
        <taxon>Bacteria</taxon>
        <taxon>Bacillati</taxon>
        <taxon>Bacillota</taxon>
        <taxon>Negativicutes</taxon>
        <taxon>Selenomonadales</taxon>
        <taxon>Sporomusaceae</taxon>
        <taxon>Sporomusa</taxon>
    </lineage>
</organism>
<dbReference type="SUPFAM" id="SSF55031">
    <property type="entry name" value="Bacterial exopeptidase dimerisation domain"/>
    <property type="match status" value="1"/>
</dbReference>
<gene>
    <name evidence="3" type="primary">iaaH_1</name>
    <name evidence="3" type="ORF">SPTER_08300</name>
</gene>
<dbReference type="PANTHER" id="PTHR30575:SF3">
    <property type="entry name" value="PEPTIDASE M20 DIMERISATION DOMAIN-CONTAINING PROTEIN"/>
    <property type="match status" value="1"/>
</dbReference>
<dbReference type="SUPFAM" id="SSF53187">
    <property type="entry name" value="Zn-dependent exopeptidases"/>
    <property type="match status" value="1"/>
</dbReference>
<dbReference type="InterPro" id="IPR036264">
    <property type="entry name" value="Bact_exopeptidase_dim_dom"/>
</dbReference>
<keyword evidence="4" id="KW-1185">Reference proteome</keyword>
<dbReference type="Pfam" id="PF07687">
    <property type="entry name" value="M20_dimer"/>
    <property type="match status" value="1"/>
</dbReference>
<keyword evidence="1" id="KW-0479">Metal-binding</keyword>
<sequence>MIRHESVKPAQMIAANYAEAVTWRRQLHQQPQPSWLEFYATAFIAEKLSAWGYEIKMGQDIIEADKLMLLPAAEKLEEEYRRALSAGANEAYLAPARGGFTGVVATLKGDKPGPVIGFRFDIDANEITEAQDDGHYPASEGFVSQNPGYAHMCGHDAHAAIGLLVAKCLADHKSQLCGTVKLIFQPNEENLSGAAAMVGKGVVDDVDYLLGGHVGVALKQLGKISFRIHSMMALSRFEVSFTGRSSHAALRPDEGKNALQGACAAITNLYAIPRHGSGETRINVGYHQAGTGWNVIPDKAYFRLETRGVSNETNQYMVRKAREVIDGAARMYDLAYEIKPAAVCGAGENPPDMVLLAEQVAKKLPWVEDITADCAFNGSEDVTVFMDQVQKKGGKTLFAVFGTPIYGGHHNCRFDLDERVIGNAAEFFLAMQQELSGQPL</sequence>
<dbReference type="Pfam" id="PF01546">
    <property type="entry name" value="Peptidase_M20"/>
    <property type="match status" value="1"/>
</dbReference>
<dbReference type="NCBIfam" id="TIGR01891">
    <property type="entry name" value="amidohydrolases"/>
    <property type="match status" value="1"/>
</dbReference>
<dbReference type="GO" id="GO:0046872">
    <property type="term" value="F:metal ion binding"/>
    <property type="evidence" value="ECO:0007669"/>
    <property type="project" value="UniProtKB-KW"/>
</dbReference>
<dbReference type="GO" id="GO:0005737">
    <property type="term" value="C:cytoplasm"/>
    <property type="evidence" value="ECO:0007669"/>
    <property type="project" value="TreeGrafter"/>
</dbReference>
<name>A0A517DQC0_9FIRM</name>
<feature type="binding site" evidence="1">
    <location>
        <position position="189"/>
    </location>
    <ligand>
        <name>Mn(2+)</name>
        <dbReference type="ChEBI" id="CHEBI:29035"/>
        <label>2</label>
    </ligand>
</feature>
<evidence type="ECO:0000256" key="1">
    <source>
        <dbReference type="PIRSR" id="PIRSR005962-1"/>
    </source>
</evidence>
<dbReference type="Gene3D" id="3.40.630.10">
    <property type="entry name" value="Zn peptidases"/>
    <property type="match status" value="2"/>
</dbReference>
<feature type="binding site" evidence="1">
    <location>
        <position position="213"/>
    </location>
    <ligand>
        <name>Mn(2+)</name>
        <dbReference type="ChEBI" id="CHEBI:29035"/>
        <label>2</label>
    </ligand>
</feature>
<protein>
    <submittedName>
        <fullName evidence="3">Indole-3-acetyl-aspartic acid hydrolase</fullName>
        <ecNumber evidence="3">3.5.1.-</ecNumber>
    </submittedName>
</protein>
<dbReference type="GO" id="GO:0046657">
    <property type="term" value="P:folic acid catabolic process"/>
    <property type="evidence" value="ECO:0007669"/>
    <property type="project" value="TreeGrafter"/>
</dbReference>
<dbReference type="InterPro" id="IPR052030">
    <property type="entry name" value="Peptidase_M20/M20A_hydrolases"/>
</dbReference>